<dbReference type="InParanoid" id="A0A067RUK9"/>
<dbReference type="EMBL" id="KK852460">
    <property type="protein sequence ID" value="KDR23524.1"/>
    <property type="molecule type" value="Genomic_DNA"/>
</dbReference>
<organism evidence="1 2">
    <name type="scientific">Zootermopsis nevadensis</name>
    <name type="common">Dampwood termite</name>
    <dbReference type="NCBI Taxonomy" id="136037"/>
    <lineage>
        <taxon>Eukaryota</taxon>
        <taxon>Metazoa</taxon>
        <taxon>Ecdysozoa</taxon>
        <taxon>Arthropoda</taxon>
        <taxon>Hexapoda</taxon>
        <taxon>Insecta</taxon>
        <taxon>Pterygota</taxon>
        <taxon>Neoptera</taxon>
        <taxon>Polyneoptera</taxon>
        <taxon>Dictyoptera</taxon>
        <taxon>Blattodea</taxon>
        <taxon>Blattoidea</taxon>
        <taxon>Termitoidae</taxon>
        <taxon>Termopsidae</taxon>
        <taxon>Zootermopsis</taxon>
    </lineage>
</organism>
<gene>
    <name evidence="1" type="ORF">L798_08731</name>
</gene>
<dbReference type="AlphaFoldDB" id="A0A067RUK9"/>
<dbReference type="Proteomes" id="UP000027135">
    <property type="component" value="Unassembled WGS sequence"/>
</dbReference>
<proteinExistence type="predicted"/>
<keyword evidence="2" id="KW-1185">Reference proteome</keyword>
<reference evidence="1 2" key="1">
    <citation type="journal article" date="2014" name="Nat. Commun.">
        <title>Molecular traces of alternative social organization in a termite genome.</title>
        <authorList>
            <person name="Terrapon N."/>
            <person name="Li C."/>
            <person name="Robertson H.M."/>
            <person name="Ji L."/>
            <person name="Meng X."/>
            <person name="Booth W."/>
            <person name="Chen Z."/>
            <person name="Childers C.P."/>
            <person name="Glastad K.M."/>
            <person name="Gokhale K."/>
            <person name="Gowin J."/>
            <person name="Gronenberg W."/>
            <person name="Hermansen R.A."/>
            <person name="Hu H."/>
            <person name="Hunt B.G."/>
            <person name="Huylmans A.K."/>
            <person name="Khalil S.M."/>
            <person name="Mitchell R.D."/>
            <person name="Munoz-Torres M.C."/>
            <person name="Mustard J.A."/>
            <person name="Pan H."/>
            <person name="Reese J.T."/>
            <person name="Scharf M.E."/>
            <person name="Sun F."/>
            <person name="Vogel H."/>
            <person name="Xiao J."/>
            <person name="Yang W."/>
            <person name="Yang Z."/>
            <person name="Yang Z."/>
            <person name="Zhou J."/>
            <person name="Zhu J."/>
            <person name="Brent C.S."/>
            <person name="Elsik C.G."/>
            <person name="Goodisman M.A."/>
            <person name="Liberles D.A."/>
            <person name="Roe R.M."/>
            <person name="Vargo E.L."/>
            <person name="Vilcinskas A."/>
            <person name="Wang J."/>
            <person name="Bornberg-Bauer E."/>
            <person name="Korb J."/>
            <person name="Zhang G."/>
            <person name="Liebig J."/>
        </authorList>
    </citation>
    <scope>NUCLEOTIDE SEQUENCE [LARGE SCALE GENOMIC DNA]</scope>
    <source>
        <tissue evidence="1">Whole organism</tissue>
    </source>
</reference>
<accession>A0A067RUK9</accession>
<evidence type="ECO:0000313" key="1">
    <source>
        <dbReference type="EMBL" id="KDR23524.1"/>
    </source>
</evidence>
<protein>
    <submittedName>
        <fullName evidence="1">Uncharacterized protein</fullName>
    </submittedName>
</protein>
<evidence type="ECO:0000313" key="2">
    <source>
        <dbReference type="Proteomes" id="UP000027135"/>
    </source>
</evidence>
<sequence length="53" mass="6213">MPYWTKLEMSVIQVTILLILYHPLLSVLHQQVGGNQLYAGISMHLPIEWLRMH</sequence>
<name>A0A067RUK9_ZOONE</name>